<reference evidence="1" key="1">
    <citation type="submission" date="2023-03" db="EMBL/GenBank/DDBJ databases">
        <title>Massive genome expansion in bonnet fungi (Mycena s.s.) driven by repeated elements and novel gene families across ecological guilds.</title>
        <authorList>
            <consortium name="Lawrence Berkeley National Laboratory"/>
            <person name="Harder C.B."/>
            <person name="Miyauchi S."/>
            <person name="Viragh M."/>
            <person name="Kuo A."/>
            <person name="Thoen E."/>
            <person name="Andreopoulos B."/>
            <person name="Lu D."/>
            <person name="Skrede I."/>
            <person name="Drula E."/>
            <person name="Henrissat B."/>
            <person name="Morin E."/>
            <person name="Kohler A."/>
            <person name="Barry K."/>
            <person name="LaButti K."/>
            <person name="Morin E."/>
            <person name="Salamov A."/>
            <person name="Lipzen A."/>
            <person name="Mereny Z."/>
            <person name="Hegedus B."/>
            <person name="Baldrian P."/>
            <person name="Stursova M."/>
            <person name="Weitz H."/>
            <person name="Taylor A."/>
            <person name="Grigoriev I.V."/>
            <person name="Nagy L.G."/>
            <person name="Martin F."/>
            <person name="Kauserud H."/>
        </authorList>
    </citation>
    <scope>NUCLEOTIDE SEQUENCE</scope>
    <source>
        <strain evidence="1">CBHHK173m</strain>
    </source>
</reference>
<organism evidence="1 2">
    <name type="scientific">Mycena belliarum</name>
    <dbReference type="NCBI Taxonomy" id="1033014"/>
    <lineage>
        <taxon>Eukaryota</taxon>
        <taxon>Fungi</taxon>
        <taxon>Dikarya</taxon>
        <taxon>Basidiomycota</taxon>
        <taxon>Agaricomycotina</taxon>
        <taxon>Agaricomycetes</taxon>
        <taxon>Agaricomycetidae</taxon>
        <taxon>Agaricales</taxon>
        <taxon>Marasmiineae</taxon>
        <taxon>Mycenaceae</taxon>
        <taxon>Mycena</taxon>
    </lineage>
</organism>
<comment type="caution">
    <text evidence="1">The sequence shown here is derived from an EMBL/GenBank/DDBJ whole genome shotgun (WGS) entry which is preliminary data.</text>
</comment>
<keyword evidence="2" id="KW-1185">Reference proteome</keyword>
<sequence>MTCLQNGHRVDFRRAPIIGAHRNLSFGSFSLSCGAETTTLLRLHSAVVSCFLRHNVHNHLARRHLRVVVSHLLVLVWFWRSFQSRGLSSRRLSPPRIGHIDQDFAPSINTASYRKVRNTPLEPIPCFRLPCNLPRSTQRSHHEELPAWCSGPVVGSSDVARGGYRQATRGCPTDVQPPGTKSIRRFLPDIYNHQRPL</sequence>
<evidence type="ECO:0000313" key="1">
    <source>
        <dbReference type="EMBL" id="KAJ7083062.1"/>
    </source>
</evidence>
<evidence type="ECO:0000313" key="2">
    <source>
        <dbReference type="Proteomes" id="UP001222325"/>
    </source>
</evidence>
<dbReference type="Proteomes" id="UP001222325">
    <property type="component" value="Unassembled WGS sequence"/>
</dbReference>
<gene>
    <name evidence="1" type="ORF">B0H15DRAFT_426466</name>
</gene>
<dbReference type="AlphaFoldDB" id="A0AAD6U0S7"/>
<proteinExistence type="predicted"/>
<name>A0AAD6U0S7_9AGAR</name>
<protein>
    <submittedName>
        <fullName evidence="1">Uncharacterized protein</fullName>
    </submittedName>
</protein>
<accession>A0AAD6U0S7</accession>
<dbReference type="EMBL" id="JARJCN010000042">
    <property type="protein sequence ID" value="KAJ7083062.1"/>
    <property type="molecule type" value="Genomic_DNA"/>
</dbReference>